<dbReference type="InterPro" id="IPR016159">
    <property type="entry name" value="Cullin_repeat-like_dom_sf"/>
</dbReference>
<dbReference type="FunFam" id="1.20.1310.10:FF:000029">
    <property type="entry name" value="Cullin homolog 1"/>
    <property type="match status" value="1"/>
</dbReference>
<dbReference type="EMBL" id="CH954177">
    <property type="protein sequence ID" value="EDV59617.2"/>
    <property type="molecule type" value="Genomic_DNA"/>
</dbReference>
<dbReference type="eggNOG" id="KOG2166">
    <property type="taxonomic scope" value="Eukaryota"/>
</dbReference>
<dbReference type="InterPro" id="IPR059120">
    <property type="entry name" value="Cullin-like_AB"/>
</dbReference>
<evidence type="ECO:0000256" key="8">
    <source>
        <dbReference type="PROSITE-ProRule" id="PRU00330"/>
    </source>
</evidence>
<evidence type="ECO:0000256" key="4">
    <source>
        <dbReference type="ARBA" id="ARBA00022490"/>
    </source>
</evidence>
<dbReference type="Pfam" id="PF10557">
    <property type="entry name" value="Cullin_Nedd8"/>
    <property type="match status" value="1"/>
</dbReference>
<dbReference type="FunFam" id="1.10.10.10:FF:000161">
    <property type="entry name" value="Cullin 1"/>
    <property type="match status" value="1"/>
</dbReference>
<dbReference type="InterPro" id="IPR036390">
    <property type="entry name" value="WH_DNA-bd_sf"/>
</dbReference>
<dbReference type="GO" id="GO:0005634">
    <property type="term" value="C:nucleus"/>
    <property type="evidence" value="ECO:0007669"/>
    <property type="project" value="UniProtKB-ARBA"/>
</dbReference>
<dbReference type="Pfam" id="PF26557">
    <property type="entry name" value="Cullin_AB"/>
    <property type="match status" value="1"/>
</dbReference>
<protein>
    <submittedName>
        <fullName evidence="12">Uncharacterized protein, isoform C</fullName>
    </submittedName>
</protein>
<dbReference type="PANTHER" id="PTHR11932">
    <property type="entry name" value="CULLIN"/>
    <property type="match status" value="1"/>
</dbReference>
<evidence type="ECO:0000256" key="6">
    <source>
        <dbReference type="ARBA" id="ARBA00022786"/>
    </source>
</evidence>
<feature type="domain" description="Cullin family profile" evidence="11">
    <location>
        <begin position="496"/>
        <end position="727"/>
    </location>
</feature>
<feature type="region of interest" description="Disordered" evidence="10">
    <location>
        <begin position="19"/>
        <end position="90"/>
    </location>
</feature>
<dbReference type="Pfam" id="PF00888">
    <property type="entry name" value="Cullin"/>
    <property type="match status" value="1"/>
</dbReference>
<dbReference type="PROSITE" id="PS01256">
    <property type="entry name" value="CULLIN_1"/>
    <property type="match status" value="1"/>
</dbReference>
<name>B3N9D0_DROER</name>
<keyword evidence="13" id="KW-1185">Reference proteome</keyword>
<evidence type="ECO:0000256" key="5">
    <source>
        <dbReference type="ARBA" id="ARBA00022499"/>
    </source>
</evidence>
<evidence type="ECO:0000313" key="12">
    <source>
        <dbReference type="EMBL" id="EDV59617.2"/>
    </source>
</evidence>
<dbReference type="GO" id="GO:0000209">
    <property type="term" value="P:protein polyubiquitination"/>
    <property type="evidence" value="ECO:0007669"/>
    <property type="project" value="UniProtKB-ARBA"/>
</dbReference>
<accession>B3N9D0</accession>
<dbReference type="FunFam" id="3.30.230.130:FF:000003">
    <property type="entry name" value="Cullin 2"/>
    <property type="match status" value="1"/>
</dbReference>
<dbReference type="FunFam" id="1.20.1310.10:FF:000007">
    <property type="entry name" value="Cullin 1"/>
    <property type="match status" value="1"/>
</dbReference>
<reference evidence="12 13" key="2">
    <citation type="journal article" date="2008" name="Bioinformatics">
        <title>Assembly reconciliation.</title>
        <authorList>
            <person name="Zimin A.V."/>
            <person name="Smith D.R."/>
            <person name="Sutton G."/>
            <person name="Yorke J.A."/>
        </authorList>
    </citation>
    <scope>NUCLEOTIDE SEQUENCE [LARGE SCALE GENOMIC DNA]</scope>
    <source>
        <strain evidence="12 13">TSC#14021-0224.01</strain>
    </source>
</reference>
<evidence type="ECO:0000256" key="1">
    <source>
        <dbReference type="ARBA" id="ARBA00004496"/>
    </source>
</evidence>
<dbReference type="HOGENOM" id="CLU_004747_6_1_1"/>
<dbReference type="FunFam" id="1.10.10.10:FF:000014">
    <property type="entry name" value="Cullin 1"/>
    <property type="match status" value="1"/>
</dbReference>
<dbReference type="InterPro" id="IPR016158">
    <property type="entry name" value="Cullin_homology"/>
</dbReference>
<dbReference type="GO" id="GO:0031625">
    <property type="term" value="F:ubiquitin protein ligase binding"/>
    <property type="evidence" value="ECO:0007669"/>
    <property type="project" value="InterPro"/>
</dbReference>
<keyword evidence="6" id="KW-0833">Ubl conjugation pathway</keyword>
<evidence type="ECO:0000256" key="10">
    <source>
        <dbReference type="SAM" id="MobiDB-lite"/>
    </source>
</evidence>
<dbReference type="Gene3D" id="1.10.10.10">
    <property type="entry name" value="Winged helix-like DNA-binding domain superfamily/Winged helix DNA-binding domain"/>
    <property type="match status" value="2"/>
</dbReference>
<evidence type="ECO:0000256" key="2">
    <source>
        <dbReference type="ARBA" id="ARBA00004906"/>
    </source>
</evidence>
<dbReference type="InterPro" id="IPR036388">
    <property type="entry name" value="WH-like_DNA-bd_sf"/>
</dbReference>
<keyword evidence="4" id="KW-0963">Cytoplasm</keyword>
<organism evidence="12 13">
    <name type="scientific">Drosophila erecta</name>
    <name type="common">Fruit fly</name>
    <dbReference type="NCBI Taxonomy" id="7220"/>
    <lineage>
        <taxon>Eukaryota</taxon>
        <taxon>Metazoa</taxon>
        <taxon>Ecdysozoa</taxon>
        <taxon>Arthropoda</taxon>
        <taxon>Hexapoda</taxon>
        <taxon>Insecta</taxon>
        <taxon>Pterygota</taxon>
        <taxon>Neoptera</taxon>
        <taxon>Endopterygota</taxon>
        <taxon>Diptera</taxon>
        <taxon>Brachycera</taxon>
        <taxon>Muscomorpha</taxon>
        <taxon>Ephydroidea</taxon>
        <taxon>Drosophilidae</taxon>
        <taxon>Drosophila</taxon>
        <taxon>Sophophora</taxon>
    </lineage>
</organism>
<dbReference type="Proteomes" id="UP000008711">
    <property type="component" value="Unassembled WGS sequence"/>
</dbReference>
<feature type="compositionally biased region" description="Polar residues" evidence="10">
    <location>
        <begin position="35"/>
        <end position="57"/>
    </location>
</feature>
<sequence length="854" mass="98123">MVILTLKIPKLEHRFAKIPATAPRTRAAKRRHLESSSNPLSPAQHSSPRVIASSSPAPLQGQHPPVEEGRRPLPPPTAARMNRSGNSQTTQKLVNLDDIWSELVEGILQVFEHEKSLTRSQYMRFYTHVYDYCTSVNAAPSGRSSGKTGGAQLVGKKLYDRLEQFLKSYLSELLTKFKAISGEEVLLSRYTKQWKSYQFSSTVLDGICNYLNRNWVKRECEEGQKGIYKIYRLALVAWKGHLFQVLNEPVTKAVLKSIEEERQGKLINRSLVRDVIECYVELSFNEEDTDAEQQKLSVYKDNFESKFIADTYAFYEKESDAFLSTNTVTEYLKHVENRLEEETQRVRGFNSKNGLSYLHETTADALKSTCEQVLIEKHLKIFHTEFQNLLNADRNDDLKRMYSLVALSPKNLTDLKSILENHILHQGTEAIAKCCTTDAANDPKTYVQTILDVHKKYNALVLTAFNNDNGFVAALDKACGKFINSNVVTIANSASKSPELLAKYCDLLLKKSSKNPEDKELEDNLNQVMVVFKYIEDKDVFQKYYSKMLAKRLVNHTSASDDAEAMMISKLKQTCGYEYTVKLQRMFQDIGVSKDLNSNFKQYLAEKNVTMEIDFGIEVLSSGSWPFQLSNTFLLPSELERSVRQFNEFYAARHSGRKLNWLYQMCKGELLMNVNRNTSSTYTLQASTFQMSVLLQFNDQLSFTVQQLQDNTQTQQENLIQVLQILLKAKVLTSSDNENSLTPESTVELFLDYKNKKRRININQPLKTELKVEQETVHKHIEEDRKLLIQAAIVRIMKMRKRLNHTNLISEVLNQLSTRFKPKVPVIKKCIDILIEKEYLERMEGHKDTYSYLA</sequence>
<dbReference type="GO" id="GO:0006511">
    <property type="term" value="P:ubiquitin-dependent protein catabolic process"/>
    <property type="evidence" value="ECO:0007669"/>
    <property type="project" value="InterPro"/>
</dbReference>
<dbReference type="InterPro" id="IPR036317">
    <property type="entry name" value="Cullin_homology_sf"/>
</dbReference>
<comment type="subcellular location">
    <subcellularLocation>
        <location evidence="1">Cytoplasm</location>
    </subcellularLocation>
</comment>
<comment type="similarity">
    <text evidence="3 8 9">Belongs to the cullin family.</text>
</comment>
<evidence type="ECO:0000313" key="13">
    <source>
        <dbReference type="Proteomes" id="UP000008711"/>
    </source>
</evidence>
<dbReference type="SUPFAM" id="SSF74788">
    <property type="entry name" value="Cullin repeat-like"/>
    <property type="match status" value="1"/>
</dbReference>
<dbReference type="SMART" id="SM00884">
    <property type="entry name" value="Cullin_Nedd8"/>
    <property type="match status" value="1"/>
</dbReference>
<reference evidence="12 13" key="1">
    <citation type="journal article" date="2007" name="Nature">
        <title>Evolution of genes and genomes on the Drosophila phylogeny.</title>
        <authorList>
            <consortium name="Drosophila 12 Genomes Consortium"/>
            <person name="Clark A.G."/>
            <person name="Eisen M.B."/>
            <person name="Smith D.R."/>
            <person name="Bergman C.M."/>
            <person name="Oliver B."/>
            <person name="Markow T.A."/>
            <person name="Kaufman T.C."/>
            <person name="Kellis M."/>
            <person name="Gelbart W."/>
            <person name="Iyer V.N."/>
            <person name="Pollard D.A."/>
            <person name="Sackton T.B."/>
            <person name="Larracuente A.M."/>
            <person name="Singh N.D."/>
            <person name="Abad J.P."/>
            <person name="Abt D.N."/>
            <person name="Adryan B."/>
            <person name="Aguade M."/>
            <person name="Akashi H."/>
            <person name="Anderson W.W."/>
            <person name="Aquadro C.F."/>
            <person name="Ardell D.H."/>
            <person name="Arguello R."/>
            <person name="Artieri C.G."/>
            <person name="Barbash D.A."/>
            <person name="Barker D."/>
            <person name="Barsanti P."/>
            <person name="Batterham P."/>
            <person name="Batzoglou S."/>
            <person name="Begun D."/>
            <person name="Bhutkar A."/>
            <person name="Blanco E."/>
            <person name="Bosak S.A."/>
            <person name="Bradley R.K."/>
            <person name="Brand A.D."/>
            <person name="Brent M.R."/>
            <person name="Brooks A.N."/>
            <person name="Brown R.H."/>
            <person name="Butlin R.K."/>
            <person name="Caggese C."/>
            <person name="Calvi B.R."/>
            <person name="Bernardo de Carvalho A."/>
            <person name="Caspi A."/>
            <person name="Castrezana S."/>
            <person name="Celniker S.E."/>
            <person name="Chang J.L."/>
            <person name="Chapple C."/>
            <person name="Chatterji S."/>
            <person name="Chinwalla A."/>
            <person name="Civetta A."/>
            <person name="Clifton S.W."/>
            <person name="Comeron J.M."/>
            <person name="Costello J.C."/>
            <person name="Coyne J.A."/>
            <person name="Daub J."/>
            <person name="David R.G."/>
            <person name="Delcher A.L."/>
            <person name="Delehaunty K."/>
            <person name="Do C.B."/>
            <person name="Ebling H."/>
            <person name="Edwards K."/>
            <person name="Eickbush T."/>
            <person name="Evans J.D."/>
            <person name="Filipski A."/>
            <person name="Findeiss S."/>
            <person name="Freyhult E."/>
            <person name="Fulton L."/>
            <person name="Fulton R."/>
            <person name="Garcia A.C."/>
            <person name="Gardiner A."/>
            <person name="Garfield D.A."/>
            <person name="Garvin B.E."/>
            <person name="Gibson G."/>
            <person name="Gilbert D."/>
            <person name="Gnerre S."/>
            <person name="Godfrey J."/>
            <person name="Good R."/>
            <person name="Gotea V."/>
            <person name="Gravely B."/>
            <person name="Greenberg A.J."/>
            <person name="Griffiths-Jones S."/>
            <person name="Gross S."/>
            <person name="Guigo R."/>
            <person name="Gustafson E.A."/>
            <person name="Haerty W."/>
            <person name="Hahn M.W."/>
            <person name="Halligan D.L."/>
            <person name="Halpern A.L."/>
            <person name="Halter G.M."/>
            <person name="Han M.V."/>
            <person name="Heger A."/>
            <person name="Hillier L."/>
            <person name="Hinrichs A.S."/>
            <person name="Holmes I."/>
            <person name="Hoskins R.A."/>
            <person name="Hubisz M.J."/>
            <person name="Hultmark D."/>
            <person name="Huntley M.A."/>
            <person name="Jaffe D.B."/>
            <person name="Jagadeeshan S."/>
            <person name="Jeck W.R."/>
            <person name="Johnson J."/>
            <person name="Jones C.D."/>
            <person name="Jordan W.C."/>
            <person name="Karpen G.H."/>
            <person name="Kataoka E."/>
            <person name="Keightley P.D."/>
            <person name="Kheradpour P."/>
            <person name="Kirkness E.F."/>
            <person name="Koerich L.B."/>
            <person name="Kristiansen K."/>
            <person name="Kudrna D."/>
            <person name="Kulathinal R.J."/>
            <person name="Kumar S."/>
            <person name="Kwok R."/>
            <person name="Lander E."/>
            <person name="Langley C.H."/>
            <person name="Lapoint R."/>
            <person name="Lazzaro B.P."/>
            <person name="Lee S.J."/>
            <person name="Levesque L."/>
            <person name="Li R."/>
            <person name="Lin C.F."/>
            <person name="Lin M.F."/>
            <person name="Lindblad-Toh K."/>
            <person name="Llopart A."/>
            <person name="Long M."/>
            <person name="Low L."/>
            <person name="Lozovsky E."/>
            <person name="Lu J."/>
            <person name="Luo M."/>
            <person name="Machado C.A."/>
            <person name="Makalowski W."/>
            <person name="Marzo M."/>
            <person name="Matsuda M."/>
            <person name="Matzkin L."/>
            <person name="McAllister B."/>
            <person name="McBride C.S."/>
            <person name="McKernan B."/>
            <person name="McKernan K."/>
            <person name="Mendez-Lago M."/>
            <person name="Minx P."/>
            <person name="Mollenhauer M.U."/>
            <person name="Montooth K."/>
            <person name="Mount S.M."/>
            <person name="Mu X."/>
            <person name="Myers E."/>
            <person name="Negre B."/>
            <person name="Newfeld S."/>
            <person name="Nielsen R."/>
            <person name="Noor M.A."/>
            <person name="O'Grady P."/>
            <person name="Pachter L."/>
            <person name="Papaceit M."/>
            <person name="Parisi M.J."/>
            <person name="Parisi M."/>
            <person name="Parts L."/>
            <person name="Pedersen J.S."/>
            <person name="Pesole G."/>
            <person name="Phillippy A.M."/>
            <person name="Ponting C.P."/>
            <person name="Pop M."/>
            <person name="Porcelli D."/>
            <person name="Powell J.R."/>
            <person name="Prohaska S."/>
            <person name="Pruitt K."/>
            <person name="Puig M."/>
            <person name="Quesneville H."/>
            <person name="Ram K.R."/>
            <person name="Rand D."/>
            <person name="Rasmussen M.D."/>
            <person name="Reed L.K."/>
            <person name="Reenan R."/>
            <person name="Reily A."/>
            <person name="Remington K.A."/>
            <person name="Rieger T.T."/>
            <person name="Ritchie M.G."/>
            <person name="Robin C."/>
            <person name="Rogers Y.H."/>
            <person name="Rohde C."/>
            <person name="Rozas J."/>
            <person name="Rubenfield M.J."/>
            <person name="Ruiz A."/>
            <person name="Russo S."/>
            <person name="Salzberg S.L."/>
            <person name="Sanchez-Gracia A."/>
            <person name="Saranga D.J."/>
            <person name="Sato H."/>
            <person name="Schaeffer S.W."/>
            <person name="Schatz M.C."/>
            <person name="Schlenke T."/>
            <person name="Schwartz R."/>
            <person name="Segarra C."/>
            <person name="Singh R.S."/>
            <person name="Sirot L."/>
            <person name="Sirota M."/>
            <person name="Sisneros N.B."/>
            <person name="Smith C.D."/>
            <person name="Smith T.F."/>
            <person name="Spieth J."/>
            <person name="Stage D.E."/>
            <person name="Stark A."/>
            <person name="Stephan W."/>
            <person name="Strausberg R.L."/>
            <person name="Strempel S."/>
            <person name="Sturgill D."/>
            <person name="Sutton G."/>
            <person name="Sutton G.G."/>
            <person name="Tao W."/>
            <person name="Teichmann S."/>
            <person name="Tobari Y.N."/>
            <person name="Tomimura Y."/>
            <person name="Tsolas J.M."/>
            <person name="Valente V.L."/>
            <person name="Venter E."/>
            <person name="Venter J.C."/>
            <person name="Vicario S."/>
            <person name="Vieira F.G."/>
            <person name="Vilella A.J."/>
            <person name="Villasante A."/>
            <person name="Walenz B."/>
            <person name="Wang J."/>
            <person name="Wasserman M."/>
            <person name="Watts T."/>
            <person name="Wilson D."/>
            <person name="Wilson R.K."/>
            <person name="Wing R.A."/>
            <person name="Wolfner M.F."/>
            <person name="Wong A."/>
            <person name="Wong G.K."/>
            <person name="Wu C.I."/>
            <person name="Wu G."/>
            <person name="Yamamoto D."/>
            <person name="Yang H.P."/>
            <person name="Yang S.P."/>
            <person name="Yorke J.A."/>
            <person name="Yoshida K."/>
            <person name="Zdobnov E."/>
            <person name="Zhang P."/>
            <person name="Zhang Y."/>
            <person name="Zimin A.V."/>
            <person name="Baldwin J."/>
            <person name="Abdouelleil A."/>
            <person name="Abdulkadir J."/>
            <person name="Abebe A."/>
            <person name="Abera B."/>
            <person name="Abreu J."/>
            <person name="Acer S.C."/>
            <person name="Aftuck L."/>
            <person name="Alexander A."/>
            <person name="An P."/>
            <person name="Anderson E."/>
            <person name="Anderson S."/>
            <person name="Arachi H."/>
            <person name="Azer M."/>
            <person name="Bachantsang P."/>
            <person name="Barry A."/>
            <person name="Bayul T."/>
            <person name="Berlin A."/>
            <person name="Bessette D."/>
            <person name="Bloom T."/>
            <person name="Blye J."/>
            <person name="Boguslavskiy L."/>
            <person name="Bonnet C."/>
            <person name="Boukhgalter B."/>
            <person name="Bourzgui I."/>
            <person name="Brown A."/>
            <person name="Cahill P."/>
            <person name="Channer S."/>
            <person name="Cheshatsang Y."/>
            <person name="Chuda L."/>
            <person name="Citroen M."/>
            <person name="Collymore A."/>
            <person name="Cooke P."/>
            <person name="Costello M."/>
            <person name="D'Aco K."/>
            <person name="Daza R."/>
            <person name="De Haan G."/>
            <person name="DeGray S."/>
            <person name="DeMaso C."/>
            <person name="Dhargay N."/>
            <person name="Dooley K."/>
            <person name="Dooley E."/>
            <person name="Doricent M."/>
            <person name="Dorje P."/>
            <person name="Dorjee K."/>
            <person name="Dupes A."/>
            <person name="Elong R."/>
            <person name="Falk J."/>
            <person name="Farina A."/>
            <person name="Faro S."/>
            <person name="Ferguson D."/>
            <person name="Fisher S."/>
            <person name="Foley C.D."/>
            <person name="Franke A."/>
            <person name="Friedrich D."/>
            <person name="Gadbois L."/>
            <person name="Gearin G."/>
            <person name="Gearin C.R."/>
            <person name="Giannoukos G."/>
            <person name="Goode T."/>
            <person name="Graham J."/>
            <person name="Grandbois E."/>
            <person name="Grewal S."/>
            <person name="Gyaltsen K."/>
            <person name="Hafez N."/>
            <person name="Hagos B."/>
            <person name="Hall J."/>
            <person name="Henson C."/>
            <person name="Hollinger A."/>
            <person name="Honan T."/>
            <person name="Huard M.D."/>
            <person name="Hughes L."/>
            <person name="Hurhula B."/>
            <person name="Husby M.E."/>
            <person name="Kamat A."/>
            <person name="Kanga B."/>
            <person name="Kashin S."/>
            <person name="Khazanovich D."/>
            <person name="Kisner P."/>
            <person name="Lance K."/>
            <person name="Lara M."/>
            <person name="Lee W."/>
            <person name="Lennon N."/>
            <person name="Letendre F."/>
            <person name="LeVine R."/>
            <person name="Lipovsky A."/>
            <person name="Liu X."/>
            <person name="Liu J."/>
            <person name="Liu S."/>
            <person name="Lokyitsang T."/>
            <person name="Lokyitsang Y."/>
            <person name="Lubonja R."/>
            <person name="Lui A."/>
            <person name="MacDonald P."/>
            <person name="Magnisalis V."/>
            <person name="Maru K."/>
            <person name="Matthews C."/>
            <person name="McCusker W."/>
            <person name="McDonough S."/>
            <person name="Mehta T."/>
            <person name="Meldrim J."/>
            <person name="Meneus L."/>
            <person name="Mihai O."/>
            <person name="Mihalev A."/>
            <person name="Mihova T."/>
            <person name="Mittelman R."/>
            <person name="Mlenga V."/>
            <person name="Montmayeur A."/>
            <person name="Mulrain L."/>
            <person name="Navidi A."/>
            <person name="Naylor J."/>
            <person name="Negash T."/>
            <person name="Nguyen T."/>
            <person name="Nguyen N."/>
            <person name="Nicol R."/>
            <person name="Norbu C."/>
            <person name="Norbu N."/>
            <person name="Novod N."/>
            <person name="O'Neill B."/>
            <person name="Osman S."/>
            <person name="Markiewicz E."/>
            <person name="Oyono O.L."/>
            <person name="Patti C."/>
            <person name="Phunkhang P."/>
            <person name="Pierre F."/>
            <person name="Priest M."/>
            <person name="Raghuraman S."/>
            <person name="Rege F."/>
            <person name="Reyes R."/>
            <person name="Rise C."/>
            <person name="Rogov P."/>
            <person name="Ross K."/>
            <person name="Ryan E."/>
            <person name="Settipalli S."/>
            <person name="Shea T."/>
            <person name="Sherpa N."/>
            <person name="Shi L."/>
            <person name="Shih D."/>
            <person name="Sparrow T."/>
            <person name="Spaulding J."/>
            <person name="Stalker J."/>
            <person name="Stange-Thomann N."/>
            <person name="Stavropoulos S."/>
            <person name="Stone C."/>
            <person name="Strader C."/>
            <person name="Tesfaye S."/>
            <person name="Thomson T."/>
            <person name="Thoulutsang Y."/>
            <person name="Thoulutsang D."/>
            <person name="Topham K."/>
            <person name="Topping I."/>
            <person name="Tsamla T."/>
            <person name="Vassiliev H."/>
            <person name="Vo A."/>
            <person name="Wangchuk T."/>
            <person name="Wangdi T."/>
            <person name="Weiand M."/>
            <person name="Wilkinson J."/>
            <person name="Wilson A."/>
            <person name="Yadav S."/>
            <person name="Young G."/>
            <person name="Yu Q."/>
            <person name="Zembek L."/>
            <person name="Zhong D."/>
            <person name="Zimmer A."/>
            <person name="Zwirko Z."/>
            <person name="Jaffe D.B."/>
            <person name="Alvarez P."/>
            <person name="Brockman W."/>
            <person name="Butler J."/>
            <person name="Chin C."/>
            <person name="Gnerre S."/>
            <person name="Grabherr M."/>
            <person name="Kleber M."/>
            <person name="Mauceli E."/>
            <person name="MacCallum I."/>
        </authorList>
    </citation>
    <scope>NUCLEOTIDE SEQUENCE [LARGE SCALE GENOMIC DNA]</scope>
    <source>
        <strain evidence="12 13">TSC#14021-0224.01</strain>
    </source>
</reference>
<dbReference type="FunFam" id="1.20.1310.10:FF:000051">
    <property type="entry name" value="cullin homolog 1"/>
    <property type="match status" value="1"/>
</dbReference>
<comment type="pathway">
    <text evidence="2">Protein modification; protein ubiquitination.</text>
</comment>
<dbReference type="InterPro" id="IPR016157">
    <property type="entry name" value="Cullin_CS"/>
</dbReference>
<dbReference type="InterPro" id="IPR045093">
    <property type="entry name" value="Cullin"/>
</dbReference>
<dbReference type="InterPro" id="IPR019559">
    <property type="entry name" value="Cullin_neddylation_domain"/>
</dbReference>
<evidence type="ECO:0000256" key="3">
    <source>
        <dbReference type="ARBA" id="ARBA00006019"/>
    </source>
</evidence>
<gene>
    <name evidence="12" type="primary">Dere\GG23311</name>
    <name evidence="12" type="synonym">dere_GLEANR_8144</name>
    <name evidence="12" type="synonym">GG23311</name>
    <name evidence="12" type="ORF">Dere_GG23311</name>
</gene>
<evidence type="ECO:0000256" key="9">
    <source>
        <dbReference type="RuleBase" id="RU003829"/>
    </source>
</evidence>
<dbReference type="FunFam" id="1.20.1310.10:FF:000078">
    <property type="entry name" value="Cullin homolog 1"/>
    <property type="match status" value="1"/>
</dbReference>
<dbReference type="SUPFAM" id="SSF75632">
    <property type="entry name" value="Cullin homology domain"/>
    <property type="match status" value="1"/>
</dbReference>
<dbReference type="OrthoDB" id="27073at2759"/>
<dbReference type="PROSITE" id="PS50069">
    <property type="entry name" value="CULLIN_2"/>
    <property type="match status" value="1"/>
</dbReference>
<evidence type="ECO:0000259" key="11">
    <source>
        <dbReference type="PROSITE" id="PS50069"/>
    </source>
</evidence>
<dbReference type="SUPFAM" id="SSF46785">
    <property type="entry name" value="Winged helix' DNA-binding domain"/>
    <property type="match status" value="1"/>
</dbReference>
<evidence type="ECO:0000256" key="7">
    <source>
        <dbReference type="ARBA" id="ARBA00022843"/>
    </source>
</evidence>
<dbReference type="GO" id="GO:0005737">
    <property type="term" value="C:cytoplasm"/>
    <property type="evidence" value="ECO:0007669"/>
    <property type="project" value="UniProtKB-SubCell"/>
</dbReference>
<dbReference type="Gene3D" id="1.20.1310.10">
    <property type="entry name" value="Cullin Repeats"/>
    <property type="match status" value="4"/>
</dbReference>
<dbReference type="InterPro" id="IPR001373">
    <property type="entry name" value="Cullin_N"/>
</dbReference>
<keyword evidence="7" id="KW-0832">Ubl conjugation</keyword>
<dbReference type="SMART" id="SM00182">
    <property type="entry name" value="CULLIN"/>
    <property type="match status" value="1"/>
</dbReference>
<dbReference type="FunFam" id="4.10.1030.10:FF:000002">
    <property type="entry name" value="cullin homolog 1"/>
    <property type="match status" value="1"/>
</dbReference>
<dbReference type="GO" id="GO:0019005">
    <property type="term" value="C:SCF ubiquitin ligase complex"/>
    <property type="evidence" value="ECO:0007669"/>
    <property type="project" value="UniProtKB-ARBA"/>
</dbReference>
<keyword evidence="5" id="KW-1017">Isopeptide bond</keyword>
<proteinExistence type="inferred from homology"/>
<dbReference type="Gene3D" id="4.10.1030.10">
    <property type="entry name" value="Ring Box Chain A, domain 5"/>
    <property type="match status" value="1"/>
</dbReference>
<dbReference type="AlphaFoldDB" id="B3N9D0"/>